<dbReference type="Pfam" id="PF01724">
    <property type="entry name" value="DUF29"/>
    <property type="match status" value="1"/>
</dbReference>
<dbReference type="AlphaFoldDB" id="A0A1J0AA92"/>
<evidence type="ECO:0000313" key="2">
    <source>
        <dbReference type="Proteomes" id="UP000180235"/>
    </source>
</evidence>
<dbReference type="PANTHER" id="PTHR34235">
    <property type="entry name" value="SLR1203 PROTEIN-RELATED"/>
    <property type="match status" value="1"/>
</dbReference>
<name>A0A1J0AA92_9CYAN</name>
<dbReference type="EMBL" id="CP017675">
    <property type="protein sequence ID" value="APB32817.1"/>
    <property type="molecule type" value="Genomic_DNA"/>
</dbReference>
<dbReference type="KEGG" id="glt:GlitD10_0505"/>
<dbReference type="STRING" id="1188229.GlitD10_0505"/>
<gene>
    <name evidence="1" type="ORF">GlitD10_0505</name>
</gene>
<evidence type="ECO:0000313" key="1">
    <source>
        <dbReference type="EMBL" id="APB32817.1"/>
    </source>
</evidence>
<protein>
    <recommendedName>
        <fullName evidence="3">DUF29 domain-containing protein</fullName>
    </recommendedName>
</protein>
<accession>A0A1J0AA92</accession>
<organism evidence="1 2">
    <name type="scientific">Gloeomargarita lithophora Alchichica-D10</name>
    <dbReference type="NCBI Taxonomy" id="1188229"/>
    <lineage>
        <taxon>Bacteria</taxon>
        <taxon>Bacillati</taxon>
        <taxon>Cyanobacteriota</taxon>
        <taxon>Cyanophyceae</taxon>
        <taxon>Gloeomargaritales</taxon>
        <taxon>Gloeomargaritaceae</taxon>
        <taxon>Gloeomargarita</taxon>
    </lineage>
</organism>
<evidence type="ECO:0008006" key="3">
    <source>
        <dbReference type="Google" id="ProtNLM"/>
    </source>
</evidence>
<dbReference type="InterPro" id="IPR002636">
    <property type="entry name" value="DUF29"/>
</dbReference>
<keyword evidence="2" id="KW-1185">Reference proteome</keyword>
<dbReference type="OrthoDB" id="5769308at2"/>
<proteinExistence type="predicted"/>
<sequence length="149" mass="17434">MLKPSQTNLYNADFYAWTTTQANLLASQQFHQLDIANLVEEITSLGKQQEQELENRLGVLLGHLLKWYYQPEKRCKSWFYTIDEQRSRINRLLKKNPSLKSYFNEALEIGYADGLRLVGKETPLNPKQLPQECPFSQAQIFEELLELPQ</sequence>
<dbReference type="RefSeq" id="WP_071453502.1">
    <property type="nucleotide sequence ID" value="NZ_CP017675.1"/>
</dbReference>
<dbReference type="Gene3D" id="1.20.1220.20">
    <property type="entry name" value="Uncharcterised protein PF01724"/>
    <property type="match status" value="1"/>
</dbReference>
<dbReference type="Proteomes" id="UP000180235">
    <property type="component" value="Chromosome"/>
</dbReference>
<reference evidence="1 2" key="1">
    <citation type="submission" date="2016-10" db="EMBL/GenBank/DDBJ databases">
        <title>Description of Gloeomargarita lithophora gen. nov., sp. nov., a thylakoid-bearing basal-branching cyanobacterium with intracellular carbonates, and proposal for Gloeomargaritales ord. nov.</title>
        <authorList>
            <person name="Moreira D."/>
            <person name="Tavera R."/>
            <person name="Benzerara K."/>
            <person name="Skouri-Panet F."/>
            <person name="Couradeau E."/>
            <person name="Gerard E."/>
            <person name="Loussert C."/>
            <person name="Novelo E."/>
            <person name="Zivanovic Y."/>
            <person name="Lopez-Garcia P."/>
        </authorList>
    </citation>
    <scope>NUCLEOTIDE SEQUENCE [LARGE SCALE GENOMIC DNA]</scope>
    <source>
        <strain evidence="1 2">D10</strain>
    </source>
</reference>
<dbReference type="PANTHER" id="PTHR34235:SF4">
    <property type="entry name" value="SLR0291 PROTEIN"/>
    <property type="match status" value="1"/>
</dbReference>